<dbReference type="Proteomes" id="UP000245119">
    <property type="component" value="Linkage Group LG10"/>
</dbReference>
<evidence type="ECO:0000313" key="1">
    <source>
        <dbReference type="EMBL" id="PVD22795.1"/>
    </source>
</evidence>
<accession>A0A2T7NNP4</accession>
<dbReference type="OMA" id="AKVECNF"/>
<comment type="caution">
    <text evidence="1">The sequence shown here is derived from an EMBL/GenBank/DDBJ whole genome shotgun (WGS) entry which is preliminary data.</text>
</comment>
<gene>
    <name evidence="1" type="ORF">C0Q70_16051</name>
</gene>
<dbReference type="OrthoDB" id="6231385at2759"/>
<keyword evidence="2" id="KW-1185">Reference proteome</keyword>
<dbReference type="Gene3D" id="2.60.40.790">
    <property type="match status" value="1"/>
</dbReference>
<protein>
    <recommendedName>
        <fullName evidence="3">CS domain-containing protein</fullName>
    </recommendedName>
</protein>
<dbReference type="EMBL" id="PZQS01000010">
    <property type="protein sequence ID" value="PVD22795.1"/>
    <property type="molecule type" value="Genomic_DNA"/>
</dbReference>
<sequence>MASGGEPDYGLDERKAGYVRVRVEIPDLKAKGRNFMNKIIGGRRDEASNAKVECNFEERSFILNVAGEKDLNGKSWTMERPMLPFNIDPYSSYCETEKGFVNIFLKKECNDDDWSTFIRKGDLSAN</sequence>
<reference evidence="1 2" key="1">
    <citation type="submission" date="2018-04" db="EMBL/GenBank/DDBJ databases">
        <title>The genome of golden apple snail Pomacea canaliculata provides insight into stress tolerance and invasive adaptation.</title>
        <authorList>
            <person name="Liu C."/>
            <person name="Liu B."/>
            <person name="Ren Y."/>
            <person name="Zhang Y."/>
            <person name="Wang H."/>
            <person name="Li S."/>
            <person name="Jiang F."/>
            <person name="Yin L."/>
            <person name="Zhang G."/>
            <person name="Qian W."/>
            <person name="Fan W."/>
        </authorList>
    </citation>
    <scope>NUCLEOTIDE SEQUENCE [LARGE SCALE GENOMIC DNA]</scope>
    <source>
        <strain evidence="1">SZHN2017</strain>
        <tissue evidence="1">Muscle</tissue>
    </source>
</reference>
<dbReference type="AlphaFoldDB" id="A0A2T7NNP4"/>
<organism evidence="1 2">
    <name type="scientific">Pomacea canaliculata</name>
    <name type="common">Golden apple snail</name>
    <dbReference type="NCBI Taxonomy" id="400727"/>
    <lineage>
        <taxon>Eukaryota</taxon>
        <taxon>Metazoa</taxon>
        <taxon>Spiralia</taxon>
        <taxon>Lophotrochozoa</taxon>
        <taxon>Mollusca</taxon>
        <taxon>Gastropoda</taxon>
        <taxon>Caenogastropoda</taxon>
        <taxon>Architaenioglossa</taxon>
        <taxon>Ampullarioidea</taxon>
        <taxon>Ampullariidae</taxon>
        <taxon>Pomacea</taxon>
    </lineage>
</organism>
<evidence type="ECO:0000313" key="2">
    <source>
        <dbReference type="Proteomes" id="UP000245119"/>
    </source>
</evidence>
<dbReference type="InterPro" id="IPR008978">
    <property type="entry name" value="HSP20-like_chaperone"/>
</dbReference>
<name>A0A2T7NNP4_POMCA</name>
<evidence type="ECO:0008006" key="3">
    <source>
        <dbReference type="Google" id="ProtNLM"/>
    </source>
</evidence>
<proteinExistence type="predicted"/>